<evidence type="ECO:0000313" key="2">
    <source>
        <dbReference type="EMBL" id="OAA57351.1"/>
    </source>
</evidence>
<feature type="region of interest" description="Disordered" evidence="1">
    <location>
        <begin position="144"/>
        <end position="166"/>
    </location>
</feature>
<dbReference type="AlphaFoldDB" id="A0A167Q6R5"/>
<dbReference type="Pfam" id="PF12511">
    <property type="entry name" value="DUF3716"/>
    <property type="match status" value="1"/>
</dbReference>
<accession>A0A167Q6R5</accession>
<evidence type="ECO:0000256" key="1">
    <source>
        <dbReference type="SAM" id="MobiDB-lite"/>
    </source>
</evidence>
<reference evidence="2 3" key="1">
    <citation type="journal article" date="2016" name="Genome Biol. Evol.">
        <title>Divergent and convergent evolution of fungal pathogenicity.</title>
        <authorList>
            <person name="Shang Y."/>
            <person name="Xiao G."/>
            <person name="Zheng P."/>
            <person name="Cen K."/>
            <person name="Zhan S."/>
            <person name="Wang C."/>
        </authorList>
    </citation>
    <scope>NUCLEOTIDE SEQUENCE [LARGE SCALE GENOMIC DNA]</scope>
    <source>
        <strain evidence="2 3">RCEF 1005</strain>
    </source>
</reference>
<protein>
    <submittedName>
        <fullName evidence="2">Uncharacterized protein</fullName>
    </submittedName>
</protein>
<dbReference type="OrthoDB" id="4864069at2759"/>
<evidence type="ECO:0000313" key="3">
    <source>
        <dbReference type="Proteomes" id="UP000076881"/>
    </source>
</evidence>
<gene>
    <name evidence="2" type="ORF">LEL_10925</name>
</gene>
<proteinExistence type="predicted"/>
<name>A0A167Q6R5_CORDF</name>
<sequence>MAAPIDTTPAAQILERVVGHVVQSINDFNKILSPRHRYTQRLTELTAQLDRCMARLYQPRSQPHPGDVNTTEDEIVQYASEIKALRQNGLRDFENAYQNEVACVLQTVTDLLTTTIHPSYVKRSLQKIATGELKPYFPYDMLQSEEKETTPPHSERASAEPGQDHGVRSLPLVQHAETDVSPQKAPNFSDPWLDDRLKRRTLSDGEQPPAKRYRFDNPDHEPSTLKAKCVQTNTAPTLGGQQREETSVISPCEASASQFAKHGGTARNDHSADREQVAFQITDADNQLVAVLEQAGPWGNKRVDAILHAPVRRTVKLRRGHGFDQRQLNAICDPSDKDGVKIVACRIQACGGVMHQPCVCCKMENSGPFETCIMVDDELFPQCGNCAWNRQLCRGALMAAEEGTSSEARPSPEGSESTENLKSSVESTPSEHFAQRTLVSGNAMPGHVSPGRHSQSDTGSTTTSFHGH</sequence>
<feature type="compositionally biased region" description="Polar residues" evidence="1">
    <location>
        <begin position="403"/>
        <end position="430"/>
    </location>
</feature>
<dbReference type="EMBL" id="AZHF01000030">
    <property type="protein sequence ID" value="OAA57351.1"/>
    <property type="molecule type" value="Genomic_DNA"/>
</dbReference>
<comment type="caution">
    <text evidence="2">The sequence shown here is derived from an EMBL/GenBank/DDBJ whole genome shotgun (WGS) entry which is preliminary data.</text>
</comment>
<feature type="compositionally biased region" description="Polar residues" evidence="1">
    <location>
        <begin position="452"/>
        <end position="468"/>
    </location>
</feature>
<dbReference type="Proteomes" id="UP000076881">
    <property type="component" value="Unassembled WGS sequence"/>
</dbReference>
<feature type="compositionally biased region" description="Basic and acidic residues" evidence="1">
    <location>
        <begin position="213"/>
        <end position="223"/>
    </location>
</feature>
<organism evidence="2 3">
    <name type="scientific">Akanthomyces lecanii RCEF 1005</name>
    <dbReference type="NCBI Taxonomy" id="1081108"/>
    <lineage>
        <taxon>Eukaryota</taxon>
        <taxon>Fungi</taxon>
        <taxon>Dikarya</taxon>
        <taxon>Ascomycota</taxon>
        <taxon>Pezizomycotina</taxon>
        <taxon>Sordariomycetes</taxon>
        <taxon>Hypocreomycetidae</taxon>
        <taxon>Hypocreales</taxon>
        <taxon>Cordycipitaceae</taxon>
        <taxon>Akanthomyces</taxon>
        <taxon>Cordyceps confragosa</taxon>
    </lineage>
</organism>
<feature type="region of interest" description="Disordered" evidence="1">
    <location>
        <begin position="199"/>
        <end position="223"/>
    </location>
</feature>
<dbReference type="STRING" id="1081108.A0A167Q6R5"/>
<dbReference type="InterPro" id="IPR022190">
    <property type="entry name" value="DUF3716"/>
</dbReference>
<keyword evidence="3" id="KW-1185">Reference proteome</keyword>
<feature type="region of interest" description="Disordered" evidence="1">
    <location>
        <begin position="403"/>
        <end position="468"/>
    </location>
</feature>